<dbReference type="RefSeq" id="WP_189692193.1">
    <property type="nucleotide sequence ID" value="NZ_BNCM01000001.1"/>
</dbReference>
<feature type="compositionally biased region" description="Low complexity" evidence="1">
    <location>
        <begin position="21"/>
        <end position="39"/>
    </location>
</feature>
<evidence type="ECO:0000313" key="3">
    <source>
        <dbReference type="Proteomes" id="UP000639051"/>
    </source>
</evidence>
<dbReference type="Pfam" id="PF13830">
    <property type="entry name" value="DUF4192"/>
    <property type="match status" value="2"/>
</dbReference>
<dbReference type="InterPro" id="IPR025447">
    <property type="entry name" value="DUF4192"/>
</dbReference>
<gene>
    <name evidence="2" type="ORF">JJE72_08105</name>
</gene>
<sequence>MDDTQQPSFDTPHPTPDAHPAHAAPAADSSPAAGDQSAAADHEPSSLAPLPPRTRAESVPRPVPMEPPADEPLAIQTPEDILAYIPHALGEWPQESLVAVCLGDGRLGPTLRIDLPRRCSPARLARFADTVAGYVSHDRPAGAVLALYTKEAWSDPARPPHRGVVEAVVARLAEEGVPVLEVWAVGAEHWRTTTCADVLCCPWPGASIASLRESRVEAEMVYRGSSYRTGAVSEGPWRSLPQAAVSAAVEAYFQDPECWWDPYDFTAALAVWDEVLSGPDTPGPERLRLLAATLLRPALRDAVLVASAADAATAWRGSPATAVLRTAVPDRSAREAARGVPPALPGGVPAAEAAAALDCWSEGAVPTSANDGTGSEPPETVSAFEFGLVLMGCTGEAPAWDRIARLERVALELARMEEAEVRAPALAVLGWVQWARGRGGRCVSYLERALSADPRYRLAHLLMGLVQQGELAGWSRSEATAWRRASEAA</sequence>
<accession>A0ABS1K1A0</accession>
<evidence type="ECO:0000256" key="1">
    <source>
        <dbReference type="SAM" id="MobiDB-lite"/>
    </source>
</evidence>
<name>A0ABS1K1A0_9MICC</name>
<proteinExistence type="predicted"/>
<dbReference type="Proteomes" id="UP000639051">
    <property type="component" value="Unassembled WGS sequence"/>
</dbReference>
<evidence type="ECO:0000313" key="2">
    <source>
        <dbReference type="EMBL" id="MBL0705465.1"/>
    </source>
</evidence>
<feature type="region of interest" description="Disordered" evidence="1">
    <location>
        <begin position="1"/>
        <end position="72"/>
    </location>
</feature>
<protein>
    <submittedName>
        <fullName evidence="2">DUF4192 domain-containing protein</fullName>
    </submittedName>
</protein>
<comment type="caution">
    <text evidence="2">The sequence shown here is derived from an EMBL/GenBank/DDBJ whole genome shotgun (WGS) entry which is preliminary data.</text>
</comment>
<dbReference type="EMBL" id="JAERRC010000020">
    <property type="protein sequence ID" value="MBL0705465.1"/>
    <property type="molecule type" value="Genomic_DNA"/>
</dbReference>
<organism evidence="2 3">
    <name type="scientific">Sinomonas cellulolyticus</name>
    <dbReference type="NCBI Taxonomy" id="2801916"/>
    <lineage>
        <taxon>Bacteria</taxon>
        <taxon>Bacillati</taxon>
        <taxon>Actinomycetota</taxon>
        <taxon>Actinomycetes</taxon>
        <taxon>Micrococcales</taxon>
        <taxon>Micrococcaceae</taxon>
        <taxon>Sinomonas</taxon>
    </lineage>
</organism>
<keyword evidence="3" id="KW-1185">Reference proteome</keyword>
<reference evidence="2 3" key="1">
    <citation type="submission" date="2021-01" db="EMBL/GenBank/DDBJ databases">
        <title>Genome public.</title>
        <authorList>
            <person name="Liu C."/>
            <person name="Sun Q."/>
        </authorList>
    </citation>
    <scope>NUCLEOTIDE SEQUENCE [LARGE SCALE GENOMIC DNA]</scope>
    <source>
        <strain evidence="2 3">JC656</strain>
    </source>
</reference>